<evidence type="ECO:0000313" key="2">
    <source>
        <dbReference type="EMBL" id="MSS90985.1"/>
    </source>
</evidence>
<name>A0A6N7WMI2_9FIRM</name>
<accession>A0A6N7WMI2</accession>
<dbReference type="GO" id="GO:0042910">
    <property type="term" value="F:xenobiotic transmembrane transporter activity"/>
    <property type="evidence" value="ECO:0007669"/>
    <property type="project" value="InterPro"/>
</dbReference>
<keyword evidence="3" id="KW-1185">Reference proteome</keyword>
<keyword evidence="1" id="KW-0472">Membrane</keyword>
<dbReference type="Proteomes" id="UP000436047">
    <property type="component" value="Unassembled WGS sequence"/>
</dbReference>
<gene>
    <name evidence="2" type="ORF">FYJ45_22865</name>
</gene>
<evidence type="ECO:0008006" key="4">
    <source>
        <dbReference type="Google" id="ProtNLM"/>
    </source>
</evidence>
<dbReference type="GO" id="GO:0016020">
    <property type="term" value="C:membrane"/>
    <property type="evidence" value="ECO:0007669"/>
    <property type="project" value="InterPro"/>
</dbReference>
<organism evidence="2 3">
    <name type="scientific">Eisenbergiella porci</name>
    <dbReference type="NCBI Taxonomy" id="2652274"/>
    <lineage>
        <taxon>Bacteria</taxon>
        <taxon>Bacillati</taxon>
        <taxon>Bacillota</taxon>
        <taxon>Clostridia</taxon>
        <taxon>Lachnospirales</taxon>
        <taxon>Lachnospiraceae</taxon>
        <taxon>Eisenbergiella</taxon>
    </lineage>
</organism>
<dbReference type="GO" id="GO:0015297">
    <property type="term" value="F:antiporter activity"/>
    <property type="evidence" value="ECO:0007669"/>
    <property type="project" value="InterPro"/>
</dbReference>
<proteinExistence type="predicted"/>
<comment type="caution">
    <text evidence="2">The sequence shown here is derived from an EMBL/GenBank/DDBJ whole genome shotgun (WGS) entry which is preliminary data.</text>
</comment>
<protein>
    <recommendedName>
        <fullName evidence="4">MATE family efflux transporter</fullName>
    </recommendedName>
</protein>
<evidence type="ECO:0000313" key="3">
    <source>
        <dbReference type="Proteomes" id="UP000436047"/>
    </source>
</evidence>
<reference evidence="2 3" key="1">
    <citation type="submission" date="2019-08" db="EMBL/GenBank/DDBJ databases">
        <title>In-depth cultivation of the pig gut microbiome towards novel bacterial diversity and tailored functional studies.</title>
        <authorList>
            <person name="Wylensek D."/>
            <person name="Hitch T.C.A."/>
            <person name="Clavel T."/>
        </authorList>
    </citation>
    <scope>NUCLEOTIDE SEQUENCE [LARGE SCALE GENOMIC DNA]</scope>
    <source>
        <strain evidence="2 3">WCA-389-WT-23B</strain>
    </source>
</reference>
<dbReference type="AlphaFoldDB" id="A0A6N7WMI2"/>
<evidence type="ECO:0000256" key="1">
    <source>
        <dbReference type="SAM" id="Phobius"/>
    </source>
</evidence>
<sequence>MPVRKKCFGSVPKKLIRFALPLLLASLLQPFYSIVDMDMLVVGNIAGETGLVAISNTSMMSFVINFVCIGVTMGGTVLIAKYKGAEELRGQTVTVWNIWLQC</sequence>
<keyword evidence="1" id="KW-1133">Transmembrane helix</keyword>
<feature type="transmembrane region" description="Helical" evidence="1">
    <location>
        <begin position="57"/>
        <end position="80"/>
    </location>
</feature>
<dbReference type="EMBL" id="VUMI01000052">
    <property type="protein sequence ID" value="MSS90985.1"/>
    <property type="molecule type" value="Genomic_DNA"/>
</dbReference>
<dbReference type="InterPro" id="IPR002528">
    <property type="entry name" value="MATE_fam"/>
</dbReference>
<keyword evidence="1" id="KW-0812">Transmembrane</keyword>
<dbReference type="Pfam" id="PF01554">
    <property type="entry name" value="MatE"/>
    <property type="match status" value="1"/>
</dbReference>